<evidence type="ECO:0000313" key="2">
    <source>
        <dbReference type="EMBL" id="RWZ59536.1"/>
    </source>
</evidence>
<evidence type="ECO:0000256" key="1">
    <source>
        <dbReference type="SAM" id="MobiDB-lite"/>
    </source>
</evidence>
<protein>
    <submittedName>
        <fullName evidence="2">Uncharacterized protein</fullName>
    </submittedName>
</protein>
<reference evidence="2 3" key="1">
    <citation type="submission" date="2018-12" db="EMBL/GenBank/DDBJ databases">
        <authorList>
            <person name="Li F."/>
        </authorList>
    </citation>
    <scope>NUCLEOTIDE SEQUENCE [LARGE SCALE GENOMIC DNA]</scope>
    <source>
        <strain evidence="2 3">8H24J-4-2</strain>
    </source>
</reference>
<dbReference type="EMBL" id="RZNC01000004">
    <property type="protein sequence ID" value="RWZ59536.1"/>
    <property type="molecule type" value="Genomic_DNA"/>
</dbReference>
<evidence type="ECO:0000313" key="3">
    <source>
        <dbReference type="Proteomes" id="UP000288603"/>
    </source>
</evidence>
<name>A0A444Q6L4_9MICO</name>
<organism evidence="2 3">
    <name type="scientific">Labedella populi</name>
    <dbReference type="NCBI Taxonomy" id="2498850"/>
    <lineage>
        <taxon>Bacteria</taxon>
        <taxon>Bacillati</taxon>
        <taxon>Actinomycetota</taxon>
        <taxon>Actinomycetes</taxon>
        <taxon>Micrococcales</taxon>
        <taxon>Microbacteriaceae</taxon>
        <taxon>Labedella</taxon>
    </lineage>
</organism>
<sequence length="60" mass="6185">MSDYSSPSPEDEITGSSVSGSENDASESDTTDENISTDPMTEEDTDSGGAPEEPDVTNPA</sequence>
<keyword evidence="3" id="KW-1185">Reference proteome</keyword>
<accession>A0A444Q6L4</accession>
<feature type="region of interest" description="Disordered" evidence="1">
    <location>
        <begin position="1"/>
        <end position="60"/>
    </location>
</feature>
<comment type="caution">
    <text evidence="2">The sequence shown here is derived from an EMBL/GenBank/DDBJ whole genome shotgun (WGS) entry which is preliminary data.</text>
</comment>
<dbReference type="AlphaFoldDB" id="A0A444Q6L4"/>
<dbReference type="RefSeq" id="WP_128499271.1">
    <property type="nucleotide sequence ID" value="NZ_RZNC01000004.1"/>
</dbReference>
<proteinExistence type="predicted"/>
<gene>
    <name evidence="2" type="ORF">ELQ92_11935</name>
</gene>
<feature type="compositionally biased region" description="Polar residues" evidence="1">
    <location>
        <begin position="1"/>
        <end position="23"/>
    </location>
</feature>
<dbReference type="Proteomes" id="UP000288603">
    <property type="component" value="Unassembled WGS sequence"/>
</dbReference>
<dbReference type="OrthoDB" id="9980213at2"/>